<keyword evidence="1" id="KW-0812">Transmembrane</keyword>
<gene>
    <name evidence="2" type="ORF">P8A19_00710</name>
</gene>
<feature type="transmembrane region" description="Helical" evidence="1">
    <location>
        <begin position="116"/>
        <end position="136"/>
    </location>
</feature>
<accession>A0ABY9IFT0</accession>
<keyword evidence="1" id="KW-1133">Transmembrane helix</keyword>
<dbReference type="RefSeq" id="WP_306072635.1">
    <property type="nucleotide sequence ID" value="NZ_CP120988.1"/>
</dbReference>
<evidence type="ECO:0000313" key="3">
    <source>
        <dbReference type="Proteomes" id="UP001235744"/>
    </source>
</evidence>
<name>A0ABY9IFT0_9ACTN</name>
<dbReference type="EMBL" id="CP120988">
    <property type="protein sequence ID" value="WLQ54062.1"/>
    <property type="molecule type" value="Genomic_DNA"/>
</dbReference>
<keyword evidence="1" id="KW-0472">Membrane</keyword>
<evidence type="ECO:0000256" key="1">
    <source>
        <dbReference type="SAM" id="Phobius"/>
    </source>
</evidence>
<protein>
    <recommendedName>
        <fullName evidence="4">Sensor domain-containing protein</fullName>
    </recommendedName>
</protein>
<keyword evidence="3" id="KW-1185">Reference proteome</keyword>
<evidence type="ECO:0000313" key="2">
    <source>
        <dbReference type="EMBL" id="WLQ54062.1"/>
    </source>
</evidence>
<organism evidence="2 3">
    <name type="scientific">Streptomyces poriferorum</name>
    <dbReference type="NCBI Taxonomy" id="2798799"/>
    <lineage>
        <taxon>Bacteria</taxon>
        <taxon>Bacillati</taxon>
        <taxon>Actinomycetota</taxon>
        <taxon>Actinomycetes</taxon>
        <taxon>Kitasatosporales</taxon>
        <taxon>Streptomycetaceae</taxon>
        <taxon>Streptomyces</taxon>
    </lineage>
</organism>
<evidence type="ECO:0008006" key="4">
    <source>
        <dbReference type="Google" id="ProtNLM"/>
    </source>
</evidence>
<sequence>MTISTRALAVRGGRCLGALVTATGVGLSAQAASTWWLVLLIPLTCAVGVYTVVGQDGQVTAAVQQAIGNLAADFSAAPPRPGRTEPTQLIALSDPGWAYDRRQELSTALVQGWEAAAIWVKVLFVLPAILFTIALLGSLGTSLQHAISDTTWDSHGMTAVIDRPVRAYLDTHAPGLPATADTLYTTWLAVGAGLLVLSFGTCTFGARLTWASWGACSVAMVVAATPGPTRGIACAVTGLTWGIASIPVLRGVGARRG</sequence>
<dbReference type="Proteomes" id="UP001235744">
    <property type="component" value="Chromosome"/>
</dbReference>
<proteinExistence type="predicted"/>
<reference evidence="2 3" key="1">
    <citation type="submission" date="2023-03" db="EMBL/GenBank/DDBJ databases">
        <title>Isolation and description of six Streptomyces strains from soil environments, able to metabolize different microbial glucans.</title>
        <authorList>
            <person name="Widen T."/>
            <person name="Larsbrink J."/>
        </authorList>
    </citation>
    <scope>NUCLEOTIDE SEQUENCE [LARGE SCALE GENOMIC DNA]</scope>
    <source>
        <strain evidence="2 3">Alt2</strain>
    </source>
</reference>